<dbReference type="Gene3D" id="3.40.50.150">
    <property type="entry name" value="Vaccinia Virus protein VP39"/>
    <property type="match status" value="2"/>
</dbReference>
<name>A0ABC8SN37_9AQUA</name>
<dbReference type="InterPro" id="IPR029063">
    <property type="entry name" value="SAM-dependent_MTases_sf"/>
</dbReference>
<dbReference type="PANTHER" id="PTHR31009">
    <property type="entry name" value="S-ADENOSYL-L-METHIONINE:CARBOXYL METHYLTRANSFERASE FAMILY PROTEIN"/>
    <property type="match status" value="1"/>
</dbReference>
<keyword evidence="3" id="KW-1185">Reference proteome</keyword>
<dbReference type="AlphaFoldDB" id="A0ABC8SN37"/>
<comment type="caution">
    <text evidence="2">The sequence shown here is derived from an EMBL/GenBank/DDBJ whole genome shotgun (WGS) entry which is preliminary data.</text>
</comment>
<evidence type="ECO:0000313" key="3">
    <source>
        <dbReference type="Proteomes" id="UP001642360"/>
    </source>
</evidence>
<sequence>MYSFASISYFSSLPPSSLAIGRHVLPYPVGEHGIARYTMLHGPRQSRSRHPHHVISVQWRDLLSPHANTSLGRPIRVNINIDQDLKPCVEDERTIKLPKSYAMNGGDGNYSYAQNSSYQRGAVDAAKELIKEGVASKLDLKLLSSSSTINPFRIADFGCSTGPNTLLAMQIILEVVEQKFKSENQQPNSSQNFRRYHAAGVAGSFYDRLFPTASLHFAFSSSSLSWISDLPEEILDSKSPAWNKGRIHYTGGRKEVYEAYTAQFAKDLETFLNARAEELVVGGLMALLIPTVPNVMNSSETTTESEIDLLGSCLMDMAKMVRNVEKL</sequence>
<proteinExistence type="inferred from homology"/>
<protein>
    <recommendedName>
        <fullName evidence="4">S-adenosylmethionine-dependent methyltransferase</fullName>
    </recommendedName>
</protein>
<gene>
    <name evidence="2" type="ORF">ILEXP_LOCUS27270</name>
</gene>
<evidence type="ECO:0000256" key="1">
    <source>
        <dbReference type="ARBA" id="ARBA00007967"/>
    </source>
</evidence>
<dbReference type="Pfam" id="PF03492">
    <property type="entry name" value="Methyltransf_7"/>
    <property type="match status" value="2"/>
</dbReference>
<dbReference type="EMBL" id="CAUOFW020003218">
    <property type="protein sequence ID" value="CAK9158611.1"/>
    <property type="molecule type" value="Genomic_DNA"/>
</dbReference>
<dbReference type="Proteomes" id="UP001642360">
    <property type="component" value="Unassembled WGS sequence"/>
</dbReference>
<dbReference type="SUPFAM" id="SSF53335">
    <property type="entry name" value="S-adenosyl-L-methionine-dependent methyltransferases"/>
    <property type="match status" value="1"/>
</dbReference>
<comment type="similarity">
    <text evidence="1">Belongs to the methyltransferase superfamily. Type-7 methyltransferase family.</text>
</comment>
<organism evidence="2 3">
    <name type="scientific">Ilex paraguariensis</name>
    <name type="common">yerba mate</name>
    <dbReference type="NCBI Taxonomy" id="185542"/>
    <lineage>
        <taxon>Eukaryota</taxon>
        <taxon>Viridiplantae</taxon>
        <taxon>Streptophyta</taxon>
        <taxon>Embryophyta</taxon>
        <taxon>Tracheophyta</taxon>
        <taxon>Spermatophyta</taxon>
        <taxon>Magnoliopsida</taxon>
        <taxon>eudicotyledons</taxon>
        <taxon>Gunneridae</taxon>
        <taxon>Pentapetalae</taxon>
        <taxon>asterids</taxon>
        <taxon>campanulids</taxon>
        <taxon>Aquifoliales</taxon>
        <taxon>Aquifoliaceae</taxon>
        <taxon>Ilex</taxon>
    </lineage>
</organism>
<evidence type="ECO:0008006" key="4">
    <source>
        <dbReference type="Google" id="ProtNLM"/>
    </source>
</evidence>
<evidence type="ECO:0000313" key="2">
    <source>
        <dbReference type="EMBL" id="CAK9158611.1"/>
    </source>
</evidence>
<dbReference type="InterPro" id="IPR005299">
    <property type="entry name" value="MeTrfase_7"/>
</dbReference>
<accession>A0ABC8SN37</accession>
<reference evidence="2 3" key="1">
    <citation type="submission" date="2024-02" db="EMBL/GenBank/DDBJ databases">
        <authorList>
            <person name="Vignale AGUSTIN F."/>
            <person name="Sosa J E."/>
            <person name="Modenutti C."/>
        </authorList>
    </citation>
    <scope>NUCLEOTIDE SEQUENCE [LARGE SCALE GENOMIC DNA]</scope>
</reference>